<feature type="transmembrane region" description="Helical" evidence="2">
    <location>
        <begin position="175"/>
        <end position="198"/>
    </location>
</feature>
<gene>
    <name evidence="3" type="ORF">CI109_100773</name>
</gene>
<dbReference type="EMBL" id="CP144052">
    <property type="protein sequence ID" value="WWD16347.1"/>
    <property type="molecule type" value="Genomic_DNA"/>
</dbReference>
<evidence type="ECO:0000256" key="1">
    <source>
        <dbReference type="SAM" id="MobiDB-lite"/>
    </source>
</evidence>
<dbReference type="OrthoDB" id="2563494at2759"/>
<feature type="compositionally biased region" description="Low complexity" evidence="1">
    <location>
        <begin position="43"/>
        <end position="56"/>
    </location>
</feature>
<keyword evidence="2" id="KW-0472">Membrane</keyword>
<feature type="transmembrane region" description="Helical" evidence="2">
    <location>
        <begin position="210"/>
        <end position="233"/>
    </location>
</feature>
<dbReference type="Proteomes" id="UP000322225">
    <property type="component" value="Chromosome 2"/>
</dbReference>
<proteinExistence type="predicted"/>
<feature type="region of interest" description="Disordered" evidence="1">
    <location>
        <begin position="33"/>
        <end position="68"/>
    </location>
</feature>
<keyword evidence="2" id="KW-1133">Transmembrane helix</keyword>
<dbReference type="KEGG" id="ksn:43590345"/>
<dbReference type="AlphaFoldDB" id="A0A5M6BUW9"/>
<evidence type="ECO:0000313" key="4">
    <source>
        <dbReference type="Proteomes" id="UP000322225"/>
    </source>
</evidence>
<feature type="transmembrane region" description="Helical" evidence="2">
    <location>
        <begin position="139"/>
        <end position="155"/>
    </location>
</feature>
<evidence type="ECO:0000313" key="3">
    <source>
        <dbReference type="EMBL" id="WWD16347.1"/>
    </source>
</evidence>
<dbReference type="RefSeq" id="XP_031859586.1">
    <property type="nucleotide sequence ID" value="XM_032006192.1"/>
</dbReference>
<dbReference type="GeneID" id="43590345"/>
<keyword evidence="2" id="KW-0812">Transmembrane</keyword>
<keyword evidence="4" id="KW-1185">Reference proteome</keyword>
<organism evidence="3 4">
    <name type="scientific">Kwoniella shandongensis</name>
    <dbReference type="NCBI Taxonomy" id="1734106"/>
    <lineage>
        <taxon>Eukaryota</taxon>
        <taxon>Fungi</taxon>
        <taxon>Dikarya</taxon>
        <taxon>Basidiomycota</taxon>
        <taxon>Agaricomycotina</taxon>
        <taxon>Tremellomycetes</taxon>
        <taxon>Tremellales</taxon>
        <taxon>Cryptococcaceae</taxon>
        <taxon>Kwoniella</taxon>
    </lineage>
</organism>
<reference evidence="3" key="1">
    <citation type="submission" date="2017-08" db="EMBL/GenBank/DDBJ databases">
        <authorList>
            <person name="Cuomo C."/>
            <person name="Billmyre B."/>
            <person name="Heitman J."/>
        </authorList>
    </citation>
    <scope>NUCLEOTIDE SEQUENCE</scope>
    <source>
        <strain evidence="3">CBS 12478</strain>
    </source>
</reference>
<accession>A0A5M6BUW9</accession>
<name>A0A5M6BUW9_9TREE</name>
<protein>
    <submittedName>
        <fullName evidence="3">Uncharacterized protein</fullName>
    </submittedName>
</protein>
<sequence length="251" mass="28051">MTRIQEPQLRGVRTWLNTRPDLLLAIAKRHTSNPLLSPPPLPSASSSSRTTTFPTLQISVPEGSPTGDTLRVKVETKARNVEVDIPLPSIPSGQDRRLPISAVASRRTIKNMGEEALIYFNVPKNPTITTYHPPLPKRCVVIFPIILLAYLTAAPKTDFMAETGRGLVEKYLGRWMIPIALWILSLSHFVIEPIWLLSKLRRHNVPFIPGLLYMLVVVMIGYGGIEALDLAVIEERVRLLHSKSTESKKAQ</sequence>
<evidence type="ECO:0000256" key="2">
    <source>
        <dbReference type="SAM" id="Phobius"/>
    </source>
</evidence>
<reference evidence="3" key="2">
    <citation type="submission" date="2024-01" db="EMBL/GenBank/DDBJ databases">
        <title>Comparative genomics of Cryptococcus and Kwoniella reveals pathogenesis evolution and contrasting modes of karyotype evolution via chromosome fusion or intercentromeric recombination.</title>
        <authorList>
            <person name="Coelho M.A."/>
            <person name="David-Palma M."/>
            <person name="Shea T."/>
            <person name="Bowers K."/>
            <person name="McGinley-Smith S."/>
            <person name="Mohammad A.W."/>
            <person name="Gnirke A."/>
            <person name="Yurkov A.M."/>
            <person name="Nowrousian M."/>
            <person name="Sun S."/>
            <person name="Cuomo C.A."/>
            <person name="Heitman J."/>
        </authorList>
    </citation>
    <scope>NUCLEOTIDE SEQUENCE</scope>
    <source>
        <strain evidence="3">CBS 12478</strain>
    </source>
</reference>